<reference evidence="1" key="1">
    <citation type="journal article" date="2022" name="J Environ Chem Eng">
        <title>Biodegradation of petroleum oil using a constructed nonpathogenic and heavy metal-tolerant bacterial consortium isolated from marine sponges.</title>
        <authorList>
            <person name="Dechsakulwatana C."/>
            <person name="Rungsihiranrut A."/>
            <person name="Muangchinda C."/>
            <person name="Ningthoujam R."/>
            <person name="Klankeo P."/>
            <person name="Pinyakong O."/>
        </authorList>
    </citation>
    <scope>NUCLEOTIDE SEQUENCE</scope>
    <source>
        <strain evidence="1">TL01-2</strain>
    </source>
</reference>
<evidence type="ECO:0000313" key="2">
    <source>
        <dbReference type="Proteomes" id="UP001269400"/>
    </source>
</evidence>
<dbReference type="RefSeq" id="WP_316910486.1">
    <property type="nucleotide sequence ID" value="NZ_JAPTGD010000002.1"/>
</dbReference>
<sequence>MKSLDFKSGEVIKNQLGVYEKEAFEQQFFDNEEILKVIFGQYTLNVLYRKKGNVFKILILKDNNHLYPVVKQEEGDYESLFFTLQNYIGLLDSI</sequence>
<name>A0AAX6NBJ0_PRIAR</name>
<reference evidence="1" key="2">
    <citation type="submission" date="2022-12" db="EMBL/GenBank/DDBJ databases">
        <authorList>
            <person name="Dechsakulwatana C."/>
            <person name="Rungsihiranrut A."/>
            <person name="Muangchinda C."/>
            <person name="Ningthoujam R."/>
            <person name="Klankeo P."/>
            <person name="Pinyakong O."/>
        </authorList>
    </citation>
    <scope>NUCLEOTIDE SEQUENCE</scope>
    <source>
        <strain evidence="1">TL01-2</strain>
    </source>
</reference>
<evidence type="ECO:0000313" key="1">
    <source>
        <dbReference type="EMBL" id="MDU9693258.1"/>
    </source>
</evidence>
<protein>
    <submittedName>
        <fullName evidence="1">Uncharacterized protein</fullName>
    </submittedName>
</protein>
<gene>
    <name evidence="1" type="ORF">O0Q50_18985</name>
</gene>
<dbReference type="AlphaFoldDB" id="A0AAX6NBJ0"/>
<organism evidence="1 2">
    <name type="scientific">Priestia aryabhattai</name>
    <name type="common">Bacillus aryabhattai</name>
    <dbReference type="NCBI Taxonomy" id="412384"/>
    <lineage>
        <taxon>Bacteria</taxon>
        <taxon>Bacillati</taxon>
        <taxon>Bacillota</taxon>
        <taxon>Bacilli</taxon>
        <taxon>Bacillales</taxon>
        <taxon>Bacillaceae</taxon>
        <taxon>Priestia</taxon>
    </lineage>
</organism>
<dbReference type="Proteomes" id="UP001269400">
    <property type="component" value="Unassembled WGS sequence"/>
</dbReference>
<dbReference type="EMBL" id="JAPTGD010000002">
    <property type="protein sequence ID" value="MDU9693258.1"/>
    <property type="molecule type" value="Genomic_DNA"/>
</dbReference>
<comment type="caution">
    <text evidence="1">The sequence shown here is derived from an EMBL/GenBank/DDBJ whole genome shotgun (WGS) entry which is preliminary data.</text>
</comment>
<accession>A0AAX6NBJ0</accession>
<proteinExistence type="predicted"/>